<comment type="caution">
    <text evidence="1">The sequence shown here is derived from an EMBL/GenBank/DDBJ whole genome shotgun (WGS) entry which is preliminary data.</text>
</comment>
<evidence type="ECO:0000313" key="1">
    <source>
        <dbReference type="EMBL" id="KAK9943599.1"/>
    </source>
</evidence>
<protein>
    <submittedName>
        <fullName evidence="1">Uncharacterized protein</fullName>
    </submittedName>
</protein>
<dbReference type="AlphaFoldDB" id="A0AAW1Y3T3"/>
<sequence>METRAEREKRVIFVSKNSTIGGAGNGIDDDYGAKRDAGAITAASIGGQRSTYGRRGLGRCDFVALQVNGNSRDERETECGLWFERERRDAVSRGAGWCVRLRKEGQRRPQGCPNSSWVFSS</sequence>
<evidence type="ECO:0000313" key="2">
    <source>
        <dbReference type="Proteomes" id="UP001457282"/>
    </source>
</evidence>
<reference evidence="1 2" key="1">
    <citation type="journal article" date="2023" name="G3 (Bethesda)">
        <title>A chromosome-length genome assembly and annotation of blackberry (Rubus argutus, cv. 'Hillquist').</title>
        <authorList>
            <person name="Bruna T."/>
            <person name="Aryal R."/>
            <person name="Dudchenko O."/>
            <person name="Sargent D.J."/>
            <person name="Mead D."/>
            <person name="Buti M."/>
            <person name="Cavallini A."/>
            <person name="Hytonen T."/>
            <person name="Andres J."/>
            <person name="Pham M."/>
            <person name="Weisz D."/>
            <person name="Mascagni F."/>
            <person name="Usai G."/>
            <person name="Natali L."/>
            <person name="Bassil N."/>
            <person name="Fernandez G.E."/>
            <person name="Lomsadze A."/>
            <person name="Armour M."/>
            <person name="Olukolu B."/>
            <person name="Poorten T."/>
            <person name="Britton C."/>
            <person name="Davik J."/>
            <person name="Ashrafi H."/>
            <person name="Aiden E.L."/>
            <person name="Borodovsky M."/>
            <person name="Worthington M."/>
        </authorList>
    </citation>
    <scope>NUCLEOTIDE SEQUENCE [LARGE SCALE GENOMIC DNA]</scope>
    <source>
        <strain evidence="1">PI 553951</strain>
    </source>
</reference>
<dbReference type="Proteomes" id="UP001457282">
    <property type="component" value="Unassembled WGS sequence"/>
</dbReference>
<accession>A0AAW1Y3T3</accession>
<gene>
    <name evidence="1" type="ORF">M0R45_009202</name>
</gene>
<name>A0AAW1Y3T3_RUBAR</name>
<proteinExistence type="predicted"/>
<dbReference type="EMBL" id="JBEDUW010000002">
    <property type="protein sequence ID" value="KAK9943599.1"/>
    <property type="molecule type" value="Genomic_DNA"/>
</dbReference>
<keyword evidence="2" id="KW-1185">Reference proteome</keyword>
<organism evidence="1 2">
    <name type="scientific">Rubus argutus</name>
    <name type="common">Southern blackberry</name>
    <dbReference type="NCBI Taxonomy" id="59490"/>
    <lineage>
        <taxon>Eukaryota</taxon>
        <taxon>Viridiplantae</taxon>
        <taxon>Streptophyta</taxon>
        <taxon>Embryophyta</taxon>
        <taxon>Tracheophyta</taxon>
        <taxon>Spermatophyta</taxon>
        <taxon>Magnoliopsida</taxon>
        <taxon>eudicotyledons</taxon>
        <taxon>Gunneridae</taxon>
        <taxon>Pentapetalae</taxon>
        <taxon>rosids</taxon>
        <taxon>fabids</taxon>
        <taxon>Rosales</taxon>
        <taxon>Rosaceae</taxon>
        <taxon>Rosoideae</taxon>
        <taxon>Rosoideae incertae sedis</taxon>
        <taxon>Rubus</taxon>
    </lineage>
</organism>